<gene>
    <name evidence="1" type="ORF">HNP68_000631</name>
</gene>
<evidence type="ECO:0008006" key="3">
    <source>
        <dbReference type="Google" id="ProtNLM"/>
    </source>
</evidence>
<dbReference type="Proteomes" id="UP000555838">
    <property type="component" value="Unassembled WGS sequence"/>
</dbReference>
<dbReference type="Gene3D" id="3.30.565.40">
    <property type="entry name" value="Fervidobacterium nodosum Rt17-B1 like"/>
    <property type="match status" value="1"/>
</dbReference>
<accession>A0ABR6P9R0</accession>
<proteinExistence type="predicted"/>
<evidence type="ECO:0000313" key="1">
    <source>
        <dbReference type="EMBL" id="MBB6043018.1"/>
    </source>
</evidence>
<comment type="caution">
    <text evidence="1">The sequence shown here is derived from an EMBL/GenBank/DDBJ whole genome shotgun (WGS) entry which is preliminary data.</text>
</comment>
<organism evidence="1 2">
    <name type="scientific">Borreliella yangtzensis</name>
    <dbReference type="NCBI Taxonomy" id="683292"/>
    <lineage>
        <taxon>Bacteria</taxon>
        <taxon>Pseudomonadati</taxon>
        <taxon>Spirochaetota</taxon>
        <taxon>Spirochaetia</taxon>
        <taxon>Spirochaetales</taxon>
        <taxon>Borreliaceae</taxon>
        <taxon>Borreliella</taxon>
    </lineage>
</organism>
<keyword evidence="2" id="KW-1185">Reference proteome</keyword>
<protein>
    <recommendedName>
        <fullName evidence="3">DUF4163 domain-containing protein</fullName>
    </recommendedName>
</protein>
<reference evidence="1 2" key="1">
    <citation type="submission" date="2020-08" db="EMBL/GenBank/DDBJ databases">
        <title>Genomic Encyclopedia of Type Strains, Phase IV (KMG-IV): sequencing the most valuable type-strain genomes for metagenomic binning, comparative biology and taxonomic classification.</title>
        <authorList>
            <person name="Goeker M."/>
        </authorList>
    </citation>
    <scope>NUCLEOTIDE SEQUENCE [LARGE SCALE GENOMIC DNA]</scope>
    <source>
        <strain evidence="1 2">DSM 24625</strain>
    </source>
</reference>
<dbReference type="EMBL" id="JACHFG010000002">
    <property type="protein sequence ID" value="MBB6043018.1"/>
    <property type="molecule type" value="Genomic_DNA"/>
</dbReference>
<sequence length="240" mass="28265">MAGRNRSMLNPITIKVTFVLISTLMIFNGCAKKTTKINFKDINSNSNEMNSLIITSMSSKEESKFYEYNIRIPKLIIEGKEKGNLEEFNTELNEYISQIVARLDIVSNELKPEDKKFSLKIDYEIHYGYNTYTIILIATQEIHDSPITNYRTYYIQDNGHYIHNIDDIIKTDEAFPFFIKKIKEKILPNELLFDLQQAVIYFENKKIIIKFPEYTFKLDDSEELQNIFEFNASEIEQFVK</sequence>
<evidence type="ECO:0000313" key="2">
    <source>
        <dbReference type="Proteomes" id="UP000555838"/>
    </source>
</evidence>
<name>A0ABR6P9R0_9SPIR</name>